<sequence length="494" mass="53479">MIEYIQNTAQKPAANGARKPEGGNETNLHSIGMTEEEGSFAGTLMSVIRRFTGFRSGSGETLSTSESGGNTEAEADAALDQQNAAPLNLPNELKLLSSESPENSHMISPLEPKKDQASPAGVLSASDTADLSGAMESSKVVQEVNSVFSEQTQDPMTTAGARSQVSIALEEAARAFTGIQIADSAELKSPDVQNKAFAFTGRAVQPAAGVHLYTSNAPLSTSESVKTISTVLKGGFKDQKSEPSPNQSISPTQYGTEKVGDEITPVKETERAVQSLVARRTEAFQPVQENGPVLQNSKTVTPDIFKEVAKAAGINTGELQRTADTRTVEQGFETILSTTRPEMSQRSEADVQLVRKIQQVVKQEIQPNLNADKAWKLHNFSLHDGSRVQLAFRQLEGVLQLQLSSVNQDLNRLIQMNVQEIRDYLQNEMGLDIDLQFDENRFSSGEEMNNDESSGSGNTQAGSSENRPSSRVFAEEAVAGRARFFGFNDNEWTA</sequence>
<keyword evidence="3" id="KW-1185">Reference proteome</keyword>
<dbReference type="EMBL" id="QGGB01000011">
    <property type="protein sequence ID" value="PWN05178.1"/>
    <property type="molecule type" value="Genomic_DNA"/>
</dbReference>
<feature type="compositionally biased region" description="Polar residues" evidence="1">
    <location>
        <begin position="242"/>
        <end position="255"/>
    </location>
</feature>
<dbReference type="AlphaFoldDB" id="A0A316TN29"/>
<protein>
    <recommendedName>
        <fullName evidence="4">Flagellar hook-length control protein FliK</fullName>
    </recommendedName>
</protein>
<feature type="region of interest" description="Disordered" evidence="1">
    <location>
        <begin position="235"/>
        <end position="259"/>
    </location>
</feature>
<evidence type="ECO:0000313" key="3">
    <source>
        <dbReference type="Proteomes" id="UP000245533"/>
    </source>
</evidence>
<reference evidence="2 3" key="1">
    <citation type="submission" date="2018-05" db="EMBL/GenBank/DDBJ databases">
        <title>Rhodohalobacter halophilus gen. nov., sp. nov., a moderately halophilic member of the family Balneolaceae.</title>
        <authorList>
            <person name="Liu Z.-W."/>
        </authorList>
    </citation>
    <scope>NUCLEOTIDE SEQUENCE [LARGE SCALE GENOMIC DNA]</scope>
    <source>
        <strain evidence="2 3">8A47</strain>
    </source>
</reference>
<feature type="region of interest" description="Disordered" evidence="1">
    <location>
        <begin position="1"/>
        <end position="29"/>
    </location>
</feature>
<feature type="region of interest" description="Disordered" evidence="1">
    <location>
        <begin position="98"/>
        <end position="120"/>
    </location>
</feature>
<name>A0A316TN29_9BACT</name>
<evidence type="ECO:0000313" key="2">
    <source>
        <dbReference type="EMBL" id="PWN05178.1"/>
    </source>
</evidence>
<dbReference type="RefSeq" id="WP_109648086.1">
    <property type="nucleotide sequence ID" value="NZ_QGGB01000011.1"/>
</dbReference>
<dbReference type="OrthoDB" id="1525270at2"/>
<feature type="compositionally biased region" description="Polar residues" evidence="1">
    <location>
        <begin position="443"/>
        <end position="469"/>
    </location>
</feature>
<proteinExistence type="predicted"/>
<evidence type="ECO:0000256" key="1">
    <source>
        <dbReference type="SAM" id="MobiDB-lite"/>
    </source>
</evidence>
<feature type="region of interest" description="Disordered" evidence="1">
    <location>
        <begin position="443"/>
        <end position="471"/>
    </location>
</feature>
<comment type="caution">
    <text evidence="2">The sequence shown here is derived from an EMBL/GenBank/DDBJ whole genome shotgun (WGS) entry which is preliminary data.</text>
</comment>
<dbReference type="Proteomes" id="UP000245533">
    <property type="component" value="Unassembled WGS sequence"/>
</dbReference>
<gene>
    <name evidence="2" type="ORF">DDZ15_15755</name>
</gene>
<feature type="compositionally biased region" description="Polar residues" evidence="1">
    <location>
        <begin position="1"/>
        <end position="10"/>
    </location>
</feature>
<organism evidence="2 3">
    <name type="scientific">Rhodohalobacter mucosus</name>
    <dbReference type="NCBI Taxonomy" id="2079485"/>
    <lineage>
        <taxon>Bacteria</taxon>
        <taxon>Pseudomonadati</taxon>
        <taxon>Balneolota</taxon>
        <taxon>Balneolia</taxon>
        <taxon>Balneolales</taxon>
        <taxon>Balneolaceae</taxon>
        <taxon>Rhodohalobacter</taxon>
    </lineage>
</organism>
<evidence type="ECO:0008006" key="4">
    <source>
        <dbReference type="Google" id="ProtNLM"/>
    </source>
</evidence>
<accession>A0A316TN29</accession>